<dbReference type="AlphaFoldDB" id="A0A1G8KQ56"/>
<sequence length="161" mass="17251">MRNQMIIGAVALLLSGCGSDSSSGDGGAEVDPSVTLDQANSIVLTVDAAERESLTVRFSLADEDGLAITDAGHNLEIVYLGFPGDYDSSFAIPWHRAQQYLCGDNGSGCVGELKELQPGSYRFSPSIELEPEQMMPHLKFKIQVNGALASNPPELFDFPDQ</sequence>
<name>A0A1G8KQ56_9GAMM</name>
<dbReference type="OrthoDB" id="6399558at2"/>
<organism evidence="1 2">
    <name type="scientific">Ferrimonas sediminum</name>
    <dbReference type="NCBI Taxonomy" id="718193"/>
    <lineage>
        <taxon>Bacteria</taxon>
        <taxon>Pseudomonadati</taxon>
        <taxon>Pseudomonadota</taxon>
        <taxon>Gammaproteobacteria</taxon>
        <taxon>Alteromonadales</taxon>
        <taxon>Ferrimonadaceae</taxon>
        <taxon>Ferrimonas</taxon>
    </lineage>
</organism>
<evidence type="ECO:0000313" key="2">
    <source>
        <dbReference type="Proteomes" id="UP000199527"/>
    </source>
</evidence>
<dbReference type="Proteomes" id="UP000199527">
    <property type="component" value="Unassembled WGS sequence"/>
</dbReference>
<dbReference type="PROSITE" id="PS51257">
    <property type="entry name" value="PROKAR_LIPOPROTEIN"/>
    <property type="match status" value="1"/>
</dbReference>
<dbReference type="RefSeq" id="WP_090361226.1">
    <property type="nucleotide sequence ID" value="NZ_FNEM01000001.1"/>
</dbReference>
<dbReference type="EMBL" id="FNEM01000001">
    <property type="protein sequence ID" value="SDI45558.1"/>
    <property type="molecule type" value="Genomic_DNA"/>
</dbReference>
<evidence type="ECO:0000313" key="1">
    <source>
        <dbReference type="EMBL" id="SDI45558.1"/>
    </source>
</evidence>
<proteinExistence type="predicted"/>
<evidence type="ECO:0008006" key="3">
    <source>
        <dbReference type="Google" id="ProtNLM"/>
    </source>
</evidence>
<keyword evidence="2" id="KW-1185">Reference proteome</keyword>
<protein>
    <recommendedName>
        <fullName evidence="3">Lipoprotein</fullName>
    </recommendedName>
</protein>
<gene>
    <name evidence="1" type="ORF">SAMN04488540_101449</name>
</gene>
<reference evidence="2" key="1">
    <citation type="submission" date="2016-10" db="EMBL/GenBank/DDBJ databases">
        <authorList>
            <person name="Varghese N."/>
            <person name="Submissions S."/>
        </authorList>
    </citation>
    <scope>NUCLEOTIDE SEQUENCE [LARGE SCALE GENOMIC DNA]</scope>
    <source>
        <strain evidence="2">DSM 23317</strain>
    </source>
</reference>
<accession>A0A1G8KQ56</accession>